<dbReference type="Proteomes" id="UP000058599">
    <property type="component" value="Chromosome"/>
</dbReference>
<protein>
    <recommendedName>
        <fullName evidence="1">HTH cro/C1-type domain-containing protein</fullName>
    </recommendedName>
</protein>
<dbReference type="SMART" id="SM00530">
    <property type="entry name" value="HTH_XRE"/>
    <property type="match status" value="1"/>
</dbReference>
<organism evidence="2 3">
    <name type="scientific">Sphingopyxis granuli</name>
    <dbReference type="NCBI Taxonomy" id="267128"/>
    <lineage>
        <taxon>Bacteria</taxon>
        <taxon>Pseudomonadati</taxon>
        <taxon>Pseudomonadota</taxon>
        <taxon>Alphaproteobacteria</taxon>
        <taxon>Sphingomonadales</taxon>
        <taxon>Sphingomonadaceae</taxon>
        <taxon>Sphingopyxis</taxon>
    </lineage>
</organism>
<dbReference type="EMBL" id="CP012199">
    <property type="protein sequence ID" value="AMG72433.1"/>
    <property type="molecule type" value="Genomic_DNA"/>
</dbReference>
<evidence type="ECO:0000259" key="1">
    <source>
        <dbReference type="PROSITE" id="PS50943"/>
    </source>
</evidence>
<dbReference type="InterPro" id="IPR010982">
    <property type="entry name" value="Lambda_DNA-bd_dom_sf"/>
</dbReference>
<dbReference type="InterPro" id="IPR001387">
    <property type="entry name" value="Cro/C1-type_HTH"/>
</dbReference>
<evidence type="ECO:0000313" key="3">
    <source>
        <dbReference type="Proteomes" id="UP000058599"/>
    </source>
</evidence>
<dbReference type="AlphaFoldDB" id="A0AA86GGI3"/>
<accession>A0AA86GGI3</accession>
<dbReference type="Pfam" id="PF12844">
    <property type="entry name" value="HTH_19"/>
    <property type="match status" value="1"/>
</dbReference>
<name>A0AA86GGI3_9SPHN</name>
<evidence type="ECO:0000313" key="2">
    <source>
        <dbReference type="EMBL" id="AMG72433.1"/>
    </source>
</evidence>
<dbReference type="KEGG" id="sgi:SGRAN_0035"/>
<proteinExistence type="predicted"/>
<dbReference type="SUPFAM" id="SSF47413">
    <property type="entry name" value="lambda repressor-like DNA-binding domains"/>
    <property type="match status" value="1"/>
</dbReference>
<reference evidence="2 3" key="1">
    <citation type="journal article" date="2016" name="BMC Genomics">
        <title>Genomic analysis of the nitrate-respiring Sphingopyxis granuli (formerly Sphingomonas macrogoltabida) strain TFA.</title>
        <authorList>
            <person name="Garcia-Romero I."/>
            <person name="Perez-Pulido A.J."/>
            <person name="Gonzalez-Flores Y.E."/>
            <person name="Reyes-Ramirez F."/>
            <person name="Santero E."/>
            <person name="Floriano B."/>
        </authorList>
    </citation>
    <scope>NUCLEOTIDE SEQUENCE [LARGE SCALE GENOMIC DNA]</scope>
    <source>
        <strain evidence="2 3">TFA</strain>
    </source>
</reference>
<keyword evidence="3" id="KW-1185">Reference proteome</keyword>
<dbReference type="GO" id="GO:0003677">
    <property type="term" value="F:DNA binding"/>
    <property type="evidence" value="ECO:0007669"/>
    <property type="project" value="InterPro"/>
</dbReference>
<dbReference type="RefSeq" id="WP_053555729.1">
    <property type="nucleotide sequence ID" value="NZ_CP012199.1"/>
</dbReference>
<dbReference type="PROSITE" id="PS50943">
    <property type="entry name" value="HTH_CROC1"/>
    <property type="match status" value="1"/>
</dbReference>
<sequence>MTDERTIDEEGTDLGGFLKKVRQSRGLSLREVERLTDGTVSNGYLSQLENGNIDKPSAMMLHRLSNAYKLDYHEIMKRAGFLTEAEEPLNRMATSVLGELTSDEEDQLLAFLGFLRRQKK</sequence>
<dbReference type="Gene3D" id="1.10.260.40">
    <property type="entry name" value="lambda repressor-like DNA-binding domains"/>
    <property type="match status" value="1"/>
</dbReference>
<dbReference type="CDD" id="cd00093">
    <property type="entry name" value="HTH_XRE"/>
    <property type="match status" value="1"/>
</dbReference>
<feature type="domain" description="HTH cro/C1-type" evidence="1">
    <location>
        <begin position="18"/>
        <end position="75"/>
    </location>
</feature>
<gene>
    <name evidence="2" type="ORF">SGRAN_0035</name>
</gene>